<dbReference type="PANTHER" id="PTHR43226">
    <property type="entry name" value="XAA-PRO AMINOPEPTIDASE 3"/>
    <property type="match status" value="1"/>
</dbReference>
<dbReference type="InterPro" id="IPR036005">
    <property type="entry name" value="Creatinase/aminopeptidase-like"/>
</dbReference>
<dbReference type="InterPro" id="IPR029149">
    <property type="entry name" value="Creatin/AminoP/Spt16_N"/>
</dbReference>
<dbReference type="AlphaFoldDB" id="U4KT12"/>
<keyword evidence="11" id="KW-1185">Reference proteome</keyword>
<evidence type="ECO:0000256" key="3">
    <source>
        <dbReference type="ARBA" id="ARBA00008766"/>
    </source>
</evidence>
<accession>U4KT12</accession>
<dbReference type="Gene3D" id="3.90.230.10">
    <property type="entry name" value="Creatinase/methionine aminopeptidase superfamily"/>
    <property type="match status" value="1"/>
</dbReference>
<dbReference type="GO" id="GO:0006508">
    <property type="term" value="P:proteolysis"/>
    <property type="evidence" value="ECO:0007669"/>
    <property type="project" value="TreeGrafter"/>
</dbReference>
<dbReference type="GO" id="GO:0070006">
    <property type="term" value="F:metalloaminopeptidase activity"/>
    <property type="evidence" value="ECO:0007669"/>
    <property type="project" value="InterPro"/>
</dbReference>
<dbReference type="Pfam" id="PF05195">
    <property type="entry name" value="AMP_N"/>
    <property type="match status" value="1"/>
</dbReference>
<feature type="domain" description="Aminopeptidase P N-terminal" evidence="9">
    <location>
        <begin position="1"/>
        <end position="131"/>
    </location>
</feature>
<evidence type="ECO:0000256" key="8">
    <source>
        <dbReference type="RuleBase" id="RU000590"/>
    </source>
</evidence>
<evidence type="ECO:0000256" key="1">
    <source>
        <dbReference type="ARBA" id="ARBA00001424"/>
    </source>
</evidence>
<evidence type="ECO:0000256" key="2">
    <source>
        <dbReference type="ARBA" id="ARBA00001936"/>
    </source>
</evidence>
<dbReference type="InterPro" id="IPR000994">
    <property type="entry name" value="Pept_M24"/>
</dbReference>
<dbReference type="EC" id="3.4.11.9" evidence="4"/>
<dbReference type="Proteomes" id="UP000032737">
    <property type="component" value="Chromosome"/>
</dbReference>
<dbReference type="EMBL" id="FO681348">
    <property type="protein sequence ID" value="CCV65884.1"/>
    <property type="molecule type" value="Genomic_DNA"/>
</dbReference>
<dbReference type="STRING" id="61635.BN85308630"/>
<name>U4KT12_9MOLU</name>
<dbReference type="Gene3D" id="3.40.350.10">
    <property type="entry name" value="Creatinase/prolidase N-terminal domain"/>
    <property type="match status" value="1"/>
</dbReference>
<evidence type="ECO:0000313" key="10">
    <source>
        <dbReference type="EMBL" id="CCV65884.1"/>
    </source>
</evidence>
<evidence type="ECO:0000256" key="7">
    <source>
        <dbReference type="ARBA" id="ARBA00023211"/>
    </source>
</evidence>
<dbReference type="InterPro" id="IPR007865">
    <property type="entry name" value="Aminopep_P_N"/>
</dbReference>
<dbReference type="InterPro" id="IPR052433">
    <property type="entry name" value="X-Pro_dipept-like"/>
</dbReference>
<evidence type="ECO:0000259" key="9">
    <source>
        <dbReference type="SMART" id="SM01011"/>
    </source>
</evidence>
<dbReference type="KEGG" id="abra:BN85308630"/>
<evidence type="ECO:0000256" key="6">
    <source>
        <dbReference type="ARBA" id="ARBA00022801"/>
    </source>
</evidence>
<dbReference type="SUPFAM" id="SSF53092">
    <property type="entry name" value="Creatinase/prolidase N-terminal domain"/>
    <property type="match status" value="1"/>
</dbReference>
<protein>
    <recommendedName>
        <fullName evidence="4">Xaa-Pro aminopeptidase</fullName>
        <ecNumber evidence="4">3.4.11.9</ecNumber>
    </recommendedName>
</protein>
<comment type="similarity">
    <text evidence="3 8">Belongs to the peptidase M24B family.</text>
</comment>
<organism evidence="10 11">
    <name type="scientific">Acholeplasma brassicae</name>
    <dbReference type="NCBI Taxonomy" id="61635"/>
    <lineage>
        <taxon>Bacteria</taxon>
        <taxon>Bacillati</taxon>
        <taxon>Mycoplasmatota</taxon>
        <taxon>Mollicutes</taxon>
        <taxon>Acholeplasmatales</taxon>
        <taxon>Acholeplasmataceae</taxon>
        <taxon>Acholeplasma</taxon>
    </lineage>
</organism>
<dbReference type="PROSITE" id="PS00491">
    <property type="entry name" value="PROLINE_PEPTIDASE"/>
    <property type="match status" value="1"/>
</dbReference>
<keyword evidence="5 8" id="KW-0479">Metal-binding</keyword>
<comment type="catalytic activity">
    <reaction evidence="1">
        <text>Release of any N-terminal amino acid, including proline, that is linked to proline, even from a dipeptide or tripeptide.</text>
        <dbReference type="EC" id="3.4.11.9"/>
    </reaction>
</comment>
<dbReference type="OrthoDB" id="9806388at2"/>
<proteinExistence type="inferred from homology"/>
<dbReference type="Pfam" id="PF00557">
    <property type="entry name" value="Peptidase_M24"/>
    <property type="match status" value="1"/>
</dbReference>
<dbReference type="CDD" id="cd01087">
    <property type="entry name" value="Prolidase"/>
    <property type="match status" value="1"/>
</dbReference>
<reference evidence="10 11" key="1">
    <citation type="journal article" date="2013" name="J. Mol. Microbiol. Biotechnol.">
        <title>Analysis of the Complete Genomes of Acholeplasma brassicae , A. palmae and A. laidlawii and Their Comparison to the Obligate Parasites from ' Candidatus Phytoplasma'.</title>
        <authorList>
            <person name="Kube M."/>
            <person name="Siewert C."/>
            <person name="Migdoll A.M."/>
            <person name="Duduk B."/>
            <person name="Holz S."/>
            <person name="Rabus R."/>
            <person name="Seemuller E."/>
            <person name="Mitrovic J."/>
            <person name="Muller I."/>
            <person name="Buttner C."/>
            <person name="Reinhardt R."/>
        </authorList>
    </citation>
    <scope>NUCLEOTIDE SEQUENCE [LARGE SCALE GENOMIC DNA]</scope>
    <source>
        <strain evidence="11">0502</strain>
    </source>
</reference>
<dbReference type="GO" id="GO:0030145">
    <property type="term" value="F:manganese ion binding"/>
    <property type="evidence" value="ECO:0007669"/>
    <property type="project" value="InterPro"/>
</dbReference>
<keyword evidence="7" id="KW-0464">Manganese</keyword>
<comment type="cofactor">
    <cofactor evidence="2">
        <name>Mn(2+)</name>
        <dbReference type="ChEBI" id="CHEBI:29035"/>
    </cofactor>
</comment>
<dbReference type="InterPro" id="IPR001131">
    <property type="entry name" value="Peptidase_M24B_aminopep-P_CS"/>
</dbReference>
<dbReference type="GO" id="GO:0005829">
    <property type="term" value="C:cytosol"/>
    <property type="evidence" value="ECO:0007669"/>
    <property type="project" value="TreeGrafter"/>
</dbReference>
<dbReference type="SUPFAM" id="SSF55920">
    <property type="entry name" value="Creatinase/aminopeptidase"/>
    <property type="match status" value="1"/>
</dbReference>
<dbReference type="RefSeq" id="WP_030004746.1">
    <property type="nucleotide sequence ID" value="NC_022549.1"/>
</dbReference>
<keyword evidence="6" id="KW-0378">Hydrolase</keyword>
<sequence length="417" mass="47923">MYQINRQRVIEQMNDHSFAVFFSGIAPQKSADQTYPFEVNRNFYYLTGINQENVILVLLKGEGNVQEILFLEPIDPVQALWVGEGLTKEKATNLSGIKTILDRNQFDGMISRYLTDSRAAIFGELKYLYVDLERRDLNQLPSPSNQFAGRMQKQYPNLIISNIHLVLSRLRSVKHAIEIKHMQEAVDITKDAIESLMLNAKAGMKEYQLEAHYNFHLNYHGVKPSFTTIAASGKNATVLHYEHNNDTLKDGDLILFDLGVYKDFYCSDISRTFPVNGKFTKRQREIYEIVLEANKKSIEILKPGLTNKEFNDFGRRCLIDGLKRIGKIKEDQEINQYYYHSLGHFLGIDVHDVGDYSRPFEENQVVTVEPGLYIADENIGIRIEDNILITQNGPVNLSKAIIKEVDDIEAFMKNRKN</sequence>
<evidence type="ECO:0000256" key="4">
    <source>
        <dbReference type="ARBA" id="ARBA00012574"/>
    </source>
</evidence>
<dbReference type="SMART" id="SM01011">
    <property type="entry name" value="AMP_N"/>
    <property type="match status" value="1"/>
</dbReference>
<dbReference type="PANTHER" id="PTHR43226:SF4">
    <property type="entry name" value="XAA-PRO AMINOPEPTIDASE 3"/>
    <property type="match status" value="1"/>
</dbReference>
<evidence type="ECO:0000313" key="11">
    <source>
        <dbReference type="Proteomes" id="UP000032737"/>
    </source>
</evidence>
<dbReference type="HOGENOM" id="CLU_017266_1_0_14"/>
<gene>
    <name evidence="10" type="ORF">BN85308630</name>
</gene>
<evidence type="ECO:0000256" key="5">
    <source>
        <dbReference type="ARBA" id="ARBA00022723"/>
    </source>
</evidence>